<organism evidence="3">
    <name type="scientific">Schistosoma curassoni</name>
    <dbReference type="NCBI Taxonomy" id="6186"/>
    <lineage>
        <taxon>Eukaryota</taxon>
        <taxon>Metazoa</taxon>
        <taxon>Spiralia</taxon>
        <taxon>Lophotrochozoa</taxon>
        <taxon>Platyhelminthes</taxon>
        <taxon>Trematoda</taxon>
        <taxon>Digenea</taxon>
        <taxon>Strigeidida</taxon>
        <taxon>Schistosomatoidea</taxon>
        <taxon>Schistosomatidae</taxon>
        <taxon>Schistosoma</taxon>
    </lineage>
</organism>
<protein>
    <submittedName>
        <fullName evidence="1 3">Uncharacterized protein</fullName>
    </submittedName>
</protein>
<proteinExistence type="predicted"/>
<accession>A0A183L5J6</accession>
<reference evidence="1" key="2">
    <citation type="submission" date="2018-11" db="EMBL/GenBank/DDBJ databases">
        <authorList>
            <consortium name="Pathogen Informatics"/>
        </authorList>
    </citation>
    <scope>NUCLEOTIDE SEQUENCE [LARGE SCALE GENOMIC DNA]</scope>
    <source>
        <strain evidence="1">Dakar</strain>
    </source>
</reference>
<evidence type="ECO:0000313" key="3">
    <source>
        <dbReference type="WBParaSite" id="SCUD_0002261501-mRNA-1"/>
    </source>
</evidence>
<dbReference type="AlphaFoldDB" id="A0A183L5J6"/>
<name>A0A183L5J6_9TREM</name>
<keyword evidence="2" id="KW-1185">Reference proteome</keyword>
<reference evidence="3" key="1">
    <citation type="submission" date="2016-06" db="UniProtKB">
        <authorList>
            <consortium name="WormBaseParasite"/>
        </authorList>
    </citation>
    <scope>IDENTIFICATION</scope>
</reference>
<evidence type="ECO:0000313" key="2">
    <source>
        <dbReference type="Proteomes" id="UP000279833"/>
    </source>
</evidence>
<evidence type="ECO:0000313" key="1">
    <source>
        <dbReference type="EMBL" id="VDP79523.1"/>
    </source>
</evidence>
<dbReference type="WBParaSite" id="SCUD_0002261501-mRNA-1">
    <property type="protein sequence ID" value="SCUD_0002261501-mRNA-1"/>
    <property type="gene ID" value="SCUD_0002261501"/>
</dbReference>
<dbReference type="Proteomes" id="UP000279833">
    <property type="component" value="Unassembled WGS sequence"/>
</dbReference>
<gene>
    <name evidence="1" type="ORF">SCUD_LOCUS22613</name>
</gene>
<sequence>MINLCRIFIKFPKNLQLLMNYQSSGMTLVVFRSYGKRMTSVVV</sequence>
<dbReference type="EMBL" id="UZAK01050027">
    <property type="protein sequence ID" value="VDP79523.1"/>
    <property type="molecule type" value="Genomic_DNA"/>
</dbReference>